<keyword evidence="1" id="KW-0238">DNA-binding</keyword>
<reference evidence="4 5" key="1">
    <citation type="submission" date="2016-10" db="EMBL/GenBank/DDBJ databases">
        <authorList>
            <person name="de Groot N.N."/>
        </authorList>
    </citation>
    <scope>NUCLEOTIDE SEQUENCE [LARGE SCALE GENOMIC DNA]</scope>
    <source>
        <strain evidence="4 5">IBRC-M10015</strain>
    </source>
</reference>
<evidence type="ECO:0000259" key="3">
    <source>
        <dbReference type="Pfam" id="PF07282"/>
    </source>
</evidence>
<dbReference type="InterPro" id="IPR051399">
    <property type="entry name" value="RNA-guided_DNA_endo/Transpos"/>
</dbReference>
<dbReference type="STRING" id="890420.SAMN05216226_112110"/>
<dbReference type="Proteomes" id="UP000198856">
    <property type="component" value="Unassembled WGS sequence"/>
</dbReference>
<feature type="domain" description="Cas12f1-like TNB" evidence="3">
    <location>
        <begin position="298"/>
        <end position="363"/>
    </location>
</feature>
<evidence type="ECO:0000313" key="5">
    <source>
        <dbReference type="Proteomes" id="UP000198856"/>
    </source>
</evidence>
<dbReference type="NCBIfam" id="TIGR01766">
    <property type="entry name" value="IS200/IS605 family accessory protein TnpB-like domain"/>
    <property type="match status" value="1"/>
</dbReference>
<dbReference type="Pfam" id="PF07282">
    <property type="entry name" value="Cas12f1-like_TNB"/>
    <property type="match status" value="1"/>
</dbReference>
<gene>
    <name evidence="4" type="ORF">SAMN05216226_112110</name>
</gene>
<protein>
    <submittedName>
        <fullName evidence="4">Transposase, IS605 OrfB family, central region</fullName>
    </submittedName>
</protein>
<dbReference type="NCBIfam" id="NF040570">
    <property type="entry name" value="guided_TnpB"/>
    <property type="match status" value="1"/>
</dbReference>
<evidence type="ECO:0000256" key="2">
    <source>
        <dbReference type="SAM" id="MobiDB-lite"/>
    </source>
</evidence>
<dbReference type="AlphaFoldDB" id="A0A1G8XW82"/>
<dbReference type="PANTHER" id="PTHR30405">
    <property type="entry name" value="TRANSPOSASE"/>
    <property type="match status" value="1"/>
</dbReference>
<dbReference type="RefSeq" id="WP_092703650.1">
    <property type="nucleotide sequence ID" value="NZ_FNFC01000012.1"/>
</dbReference>
<name>A0A1G8XW82_9EURY</name>
<organism evidence="4 5">
    <name type="scientific">Halovenus aranensis</name>
    <dbReference type="NCBI Taxonomy" id="890420"/>
    <lineage>
        <taxon>Archaea</taxon>
        <taxon>Methanobacteriati</taxon>
        <taxon>Methanobacteriota</taxon>
        <taxon>Stenosarchaea group</taxon>
        <taxon>Halobacteria</taxon>
        <taxon>Halobacteriales</taxon>
        <taxon>Haloarculaceae</taxon>
        <taxon>Halovenus</taxon>
    </lineage>
</organism>
<dbReference type="InterPro" id="IPR010095">
    <property type="entry name" value="Cas12f1-like_TNB"/>
</dbReference>
<dbReference type="GO" id="GO:0003677">
    <property type="term" value="F:DNA binding"/>
    <property type="evidence" value="ECO:0007669"/>
    <property type="project" value="UniProtKB-KW"/>
</dbReference>
<dbReference type="EMBL" id="FNFC01000012">
    <property type="protein sequence ID" value="SDJ94763.1"/>
    <property type="molecule type" value="Genomic_DNA"/>
</dbReference>
<proteinExistence type="predicted"/>
<evidence type="ECO:0000256" key="1">
    <source>
        <dbReference type="ARBA" id="ARBA00023125"/>
    </source>
</evidence>
<sequence length="418" mass="47146">MEVRRTVPVKLDVDSDDAVLLEDTVDTFLWCAQYVTDHAFEGEYVTTSKTTLDDETYDDVREATDGFNGGLVQAARNKAAEACKSVVAKWKQGKKASKPSFTTPHVVYDHRTATFHDDYVSLATTDGRIEADYVLPDEDSDTPHAKYLFSDEYETTGAELHHKHGKWQLHIHCKKDVESDTPEQATTTHGTVLGVDLGVNNLAVTSTGTFWTGDEFDHWRREYEKRRGNLQEHGTRWAHENMQAVGRKEDGRFKMTLHRISNELVAEARNHDCSVIAFEDLSDIRDRTGASWGHKWAFNRLYEYVDYKAEKYGITVEQVDPENTSRRCSHCGFTHPDNRDGENFECLKCGYENHADYNAAKNIGLRYLRRNQTGDDGGAPLGVRLNSGMVNVNGEYEPPADDSARTGVHAESHPFTGG</sequence>
<feature type="compositionally biased region" description="Basic and acidic residues" evidence="2">
    <location>
        <begin position="402"/>
        <end position="412"/>
    </location>
</feature>
<dbReference type="PANTHER" id="PTHR30405:SF26">
    <property type="entry name" value="TRANSPOSASE, PROBABLY IS605-TNPB FAMILY"/>
    <property type="match status" value="1"/>
</dbReference>
<dbReference type="OrthoDB" id="210698at2157"/>
<feature type="region of interest" description="Disordered" evidence="2">
    <location>
        <begin position="394"/>
        <end position="418"/>
    </location>
</feature>
<keyword evidence="5" id="KW-1185">Reference proteome</keyword>
<evidence type="ECO:0000313" key="4">
    <source>
        <dbReference type="EMBL" id="SDJ94763.1"/>
    </source>
</evidence>
<accession>A0A1G8XW82</accession>